<accession>A0ABU9FYX1</accession>
<evidence type="ECO:0000313" key="2">
    <source>
        <dbReference type="EMBL" id="MEL0611409.1"/>
    </source>
</evidence>
<proteinExistence type="predicted"/>
<dbReference type="RefSeq" id="WP_341636251.1">
    <property type="nucleotide sequence ID" value="NZ_JBANDX010000241.1"/>
</dbReference>
<evidence type="ECO:0000256" key="1">
    <source>
        <dbReference type="SAM" id="MobiDB-lite"/>
    </source>
</evidence>
<feature type="region of interest" description="Disordered" evidence="1">
    <location>
        <begin position="47"/>
        <end position="72"/>
    </location>
</feature>
<sequence>RGNGFYLNTNCHLDYVKHRALDIMSFGRFKSLFLDVEATAMAREDYSGNIDTIRNRSTNGNSNSSPNGNNNS</sequence>
<dbReference type="InterPro" id="IPR021459">
    <property type="entry name" value="GH101-related"/>
</dbReference>
<keyword evidence="3" id="KW-1185">Reference proteome</keyword>
<feature type="non-terminal residue" evidence="2">
    <location>
        <position position="1"/>
    </location>
</feature>
<dbReference type="EMBL" id="JBANDX010000241">
    <property type="protein sequence ID" value="MEL0611409.1"/>
    <property type="molecule type" value="Genomic_DNA"/>
</dbReference>
<organism evidence="2 3">
    <name type="scientific">Vibrio echinoideorum</name>
    <dbReference type="NCBI Taxonomy" id="2100116"/>
    <lineage>
        <taxon>Bacteria</taxon>
        <taxon>Pseudomonadati</taxon>
        <taxon>Pseudomonadota</taxon>
        <taxon>Gammaproteobacteria</taxon>
        <taxon>Vibrionales</taxon>
        <taxon>Vibrionaceae</taxon>
        <taxon>Vibrio</taxon>
    </lineage>
</organism>
<gene>
    <name evidence="2" type="ORF">V8Z71_24360</name>
</gene>
<reference evidence="2 3" key="1">
    <citation type="submission" date="2024-02" db="EMBL/GenBank/DDBJ databases">
        <title>Bacteria isolated from the canopy kelp, Nereocystis luetkeana.</title>
        <authorList>
            <person name="Pfister C.A."/>
            <person name="Younker I.T."/>
            <person name="Light S.H."/>
        </authorList>
    </citation>
    <scope>NUCLEOTIDE SEQUENCE [LARGE SCALE GENOMIC DNA]</scope>
    <source>
        <strain evidence="2 3">TI.1.15</strain>
    </source>
</reference>
<feature type="non-terminal residue" evidence="2">
    <location>
        <position position="72"/>
    </location>
</feature>
<name>A0ABU9FYX1_9VIBR</name>
<dbReference type="Proteomes" id="UP001377160">
    <property type="component" value="Unassembled WGS sequence"/>
</dbReference>
<feature type="compositionally biased region" description="Low complexity" evidence="1">
    <location>
        <begin position="55"/>
        <end position="72"/>
    </location>
</feature>
<dbReference type="GO" id="GO:0016787">
    <property type="term" value="F:hydrolase activity"/>
    <property type="evidence" value="ECO:0007669"/>
    <property type="project" value="UniProtKB-KW"/>
</dbReference>
<comment type="caution">
    <text evidence="2">The sequence shown here is derived from an EMBL/GenBank/DDBJ whole genome shotgun (WGS) entry which is preliminary data.</text>
</comment>
<evidence type="ECO:0000313" key="3">
    <source>
        <dbReference type="Proteomes" id="UP001377160"/>
    </source>
</evidence>
<dbReference type="Pfam" id="PF11308">
    <property type="entry name" value="Glyco_hydro_129"/>
    <property type="match status" value="1"/>
</dbReference>
<protein>
    <submittedName>
        <fullName evidence="2">Glycoside hydrolase</fullName>
    </submittedName>
</protein>
<keyword evidence="2" id="KW-0378">Hydrolase</keyword>